<dbReference type="AlphaFoldDB" id="A0A1V6SZ53"/>
<name>A0A1V6SZ53_9EURO</name>
<keyword evidence="2" id="KW-1185">Reference proteome</keyword>
<evidence type="ECO:0008006" key="3">
    <source>
        <dbReference type="Google" id="ProtNLM"/>
    </source>
</evidence>
<reference evidence="2" key="1">
    <citation type="journal article" date="2017" name="Nat. Microbiol.">
        <title>Global analysis of biosynthetic gene clusters reveals vast potential of secondary metabolite production in Penicillium species.</title>
        <authorList>
            <person name="Nielsen J.C."/>
            <person name="Grijseels S."/>
            <person name="Prigent S."/>
            <person name="Ji B."/>
            <person name="Dainat J."/>
            <person name="Nielsen K.F."/>
            <person name="Frisvad J.C."/>
            <person name="Workman M."/>
            <person name="Nielsen J."/>
        </authorList>
    </citation>
    <scope>NUCLEOTIDE SEQUENCE [LARGE SCALE GENOMIC DNA]</scope>
    <source>
        <strain evidence="2">IBT 24891</strain>
    </source>
</reference>
<proteinExistence type="predicted"/>
<protein>
    <recommendedName>
        <fullName evidence="3">RanBP2-type domain-containing protein</fullName>
    </recommendedName>
</protein>
<sequence>MVSLWYCCECSFGPHNSALYDACINCGEQRCTFCNEEKAYDGDCLNSHTHSHSHGPSPYPAMVKLNTARTLSHNTQSMPVALPDLVGIRPLSRPQPTTQMSSSLGGPAHVHGHTSMYVCCQCNDGPKVWDQQPRCVICQHDACGNCLNVK</sequence>
<dbReference type="Proteomes" id="UP000191285">
    <property type="component" value="Unassembled WGS sequence"/>
</dbReference>
<dbReference type="EMBL" id="MLKD01000015">
    <property type="protein sequence ID" value="OQE19385.1"/>
    <property type="molecule type" value="Genomic_DNA"/>
</dbReference>
<organism evidence="1 2">
    <name type="scientific">Penicillium steckii</name>
    <dbReference type="NCBI Taxonomy" id="303698"/>
    <lineage>
        <taxon>Eukaryota</taxon>
        <taxon>Fungi</taxon>
        <taxon>Dikarya</taxon>
        <taxon>Ascomycota</taxon>
        <taxon>Pezizomycotina</taxon>
        <taxon>Eurotiomycetes</taxon>
        <taxon>Eurotiomycetidae</taxon>
        <taxon>Eurotiales</taxon>
        <taxon>Aspergillaceae</taxon>
        <taxon>Penicillium</taxon>
    </lineage>
</organism>
<evidence type="ECO:0000313" key="1">
    <source>
        <dbReference type="EMBL" id="OQE19385.1"/>
    </source>
</evidence>
<evidence type="ECO:0000313" key="2">
    <source>
        <dbReference type="Proteomes" id="UP000191285"/>
    </source>
</evidence>
<comment type="caution">
    <text evidence="1">The sequence shown here is derived from an EMBL/GenBank/DDBJ whole genome shotgun (WGS) entry which is preliminary data.</text>
</comment>
<dbReference type="OrthoDB" id="4177029at2759"/>
<accession>A0A1V6SZ53</accession>
<gene>
    <name evidence="1" type="ORF">PENSTE_c015G06824</name>
</gene>